<dbReference type="InterPro" id="IPR032820">
    <property type="entry name" value="ATPase_put"/>
</dbReference>
<dbReference type="EMBL" id="CAEMXZ010000075">
    <property type="protein sequence ID" value="CAB4323818.1"/>
    <property type="molecule type" value="Genomic_DNA"/>
</dbReference>
<dbReference type="EMBL" id="CAFBNC010000067">
    <property type="protein sequence ID" value="CAB4941396.1"/>
    <property type="molecule type" value="Genomic_DNA"/>
</dbReference>
<organism evidence="3">
    <name type="scientific">freshwater metagenome</name>
    <dbReference type="NCBI Taxonomy" id="449393"/>
    <lineage>
        <taxon>unclassified sequences</taxon>
        <taxon>metagenomes</taxon>
        <taxon>ecological metagenomes</taxon>
    </lineage>
</organism>
<keyword evidence="1" id="KW-0812">Transmembrane</keyword>
<gene>
    <name evidence="2" type="ORF">UFOPK1392_01578</name>
    <name evidence="3" type="ORF">UFOPK3733_01317</name>
</gene>
<dbReference type="Pfam" id="PF09527">
    <property type="entry name" value="ATPase_gene1"/>
    <property type="match status" value="1"/>
</dbReference>
<evidence type="ECO:0000313" key="2">
    <source>
        <dbReference type="EMBL" id="CAB4323818.1"/>
    </source>
</evidence>
<name>A0A6J7JDU6_9ZZZZ</name>
<keyword evidence="1" id="KW-1133">Transmembrane helix</keyword>
<sequence>MNDCSTRAQNLRLPDLSPSLRKHSQATGSCPITVNALTISSDSTIASRVAHVAVSQKRDLTQQMSRTTGGYELAFAPFLLALIGYGLDRLLGTVPLLTIVFAVCGIVGAVVKIYFQYRAEMEQHEASGPWAR</sequence>
<proteinExistence type="predicted"/>
<protein>
    <submittedName>
        <fullName evidence="3">Unannotated protein</fullName>
    </submittedName>
</protein>
<dbReference type="AlphaFoldDB" id="A0A6J7JDU6"/>
<reference evidence="3" key="1">
    <citation type="submission" date="2020-05" db="EMBL/GenBank/DDBJ databases">
        <authorList>
            <person name="Chiriac C."/>
            <person name="Salcher M."/>
            <person name="Ghai R."/>
            <person name="Kavagutti S V."/>
        </authorList>
    </citation>
    <scope>NUCLEOTIDE SEQUENCE</scope>
</reference>
<accession>A0A6J7JDU6</accession>
<keyword evidence="1" id="KW-0472">Membrane</keyword>
<feature type="transmembrane region" description="Helical" evidence="1">
    <location>
        <begin position="93"/>
        <end position="115"/>
    </location>
</feature>
<evidence type="ECO:0000256" key="1">
    <source>
        <dbReference type="SAM" id="Phobius"/>
    </source>
</evidence>
<evidence type="ECO:0000313" key="3">
    <source>
        <dbReference type="EMBL" id="CAB4941396.1"/>
    </source>
</evidence>
<feature type="transmembrane region" description="Helical" evidence="1">
    <location>
        <begin position="68"/>
        <end position="87"/>
    </location>
</feature>